<dbReference type="AlphaFoldDB" id="A0A183Q1C3"/>
<sequence>MNVFWYRKSNKISSNLIKSKYVNHNDLFRTMNSVTKYSSNYNRSKDKLHWISPMLQINSVTIDDAGIYVCAAENTIKLKNNEPFVYRRESETQLLVYCKFTSIMLTNEAL</sequence>
<dbReference type="SUPFAM" id="SSF48726">
    <property type="entry name" value="Immunoglobulin"/>
    <property type="match status" value="1"/>
</dbReference>
<dbReference type="Proteomes" id="UP000269396">
    <property type="component" value="Unassembled WGS sequence"/>
</dbReference>
<proteinExistence type="predicted"/>
<evidence type="ECO:0000313" key="2">
    <source>
        <dbReference type="Proteomes" id="UP000269396"/>
    </source>
</evidence>
<dbReference type="EMBL" id="UZAL01044355">
    <property type="protein sequence ID" value="VDP82386.1"/>
    <property type="molecule type" value="Genomic_DNA"/>
</dbReference>
<protein>
    <submittedName>
        <fullName evidence="1">Uncharacterized protein</fullName>
    </submittedName>
</protein>
<dbReference type="InterPro" id="IPR007110">
    <property type="entry name" value="Ig-like_dom"/>
</dbReference>
<name>A0A183Q1C3_9TREM</name>
<evidence type="ECO:0000313" key="1">
    <source>
        <dbReference type="EMBL" id="VDP82386.1"/>
    </source>
</evidence>
<dbReference type="InterPro" id="IPR036179">
    <property type="entry name" value="Ig-like_dom_sf"/>
</dbReference>
<gene>
    <name evidence="1" type="ORF">SMTD_LOCUS20409</name>
</gene>
<dbReference type="Gene3D" id="2.60.40.10">
    <property type="entry name" value="Immunoglobulins"/>
    <property type="match status" value="1"/>
</dbReference>
<keyword evidence="2" id="KW-1185">Reference proteome</keyword>
<organism evidence="1 2">
    <name type="scientific">Schistosoma mattheei</name>
    <dbReference type="NCBI Taxonomy" id="31246"/>
    <lineage>
        <taxon>Eukaryota</taxon>
        <taxon>Metazoa</taxon>
        <taxon>Spiralia</taxon>
        <taxon>Lophotrochozoa</taxon>
        <taxon>Platyhelminthes</taxon>
        <taxon>Trematoda</taxon>
        <taxon>Digenea</taxon>
        <taxon>Strigeidida</taxon>
        <taxon>Schistosomatoidea</taxon>
        <taxon>Schistosomatidae</taxon>
        <taxon>Schistosoma</taxon>
    </lineage>
</organism>
<reference evidence="1 2" key="1">
    <citation type="submission" date="2018-11" db="EMBL/GenBank/DDBJ databases">
        <authorList>
            <consortium name="Pathogen Informatics"/>
        </authorList>
    </citation>
    <scope>NUCLEOTIDE SEQUENCE [LARGE SCALE GENOMIC DNA]</scope>
    <source>
        <strain>Denwood</strain>
        <strain evidence="2">Zambia</strain>
    </source>
</reference>
<dbReference type="PROSITE" id="PS50835">
    <property type="entry name" value="IG_LIKE"/>
    <property type="match status" value="1"/>
</dbReference>
<dbReference type="InterPro" id="IPR013783">
    <property type="entry name" value="Ig-like_fold"/>
</dbReference>
<accession>A0A183Q1C3</accession>